<protein>
    <submittedName>
        <fullName evidence="3">Reverse transcriptase domain-containing protein</fullName>
    </submittedName>
</protein>
<proteinExistence type="predicted"/>
<dbReference type="SUPFAM" id="SSF53098">
    <property type="entry name" value="Ribonuclease H-like"/>
    <property type="match status" value="1"/>
</dbReference>
<dbReference type="InterPro" id="IPR056924">
    <property type="entry name" value="SH3_Tf2-1"/>
</dbReference>
<name>A0ABQ5C7H2_9ASTR</name>
<dbReference type="Pfam" id="PF24626">
    <property type="entry name" value="SH3_Tf2-1"/>
    <property type="match status" value="1"/>
</dbReference>
<comment type="caution">
    <text evidence="3">The sequence shown here is derived from an EMBL/GenBank/DDBJ whole genome shotgun (WGS) entry which is preliminary data.</text>
</comment>
<feature type="compositionally biased region" description="Acidic residues" evidence="1">
    <location>
        <begin position="369"/>
        <end position="400"/>
    </location>
</feature>
<dbReference type="InterPro" id="IPR012337">
    <property type="entry name" value="RNaseH-like_sf"/>
</dbReference>
<dbReference type="PANTHER" id="PTHR45835">
    <property type="entry name" value="YALI0A06105P"/>
    <property type="match status" value="1"/>
</dbReference>
<evidence type="ECO:0000259" key="2">
    <source>
        <dbReference type="PROSITE" id="PS50994"/>
    </source>
</evidence>
<evidence type="ECO:0000313" key="4">
    <source>
        <dbReference type="Proteomes" id="UP001151760"/>
    </source>
</evidence>
<dbReference type="InterPro" id="IPR001584">
    <property type="entry name" value="Integrase_cat-core"/>
</dbReference>
<accession>A0ABQ5C7H2</accession>
<organism evidence="3 4">
    <name type="scientific">Tanacetum coccineum</name>
    <dbReference type="NCBI Taxonomy" id="301880"/>
    <lineage>
        <taxon>Eukaryota</taxon>
        <taxon>Viridiplantae</taxon>
        <taxon>Streptophyta</taxon>
        <taxon>Embryophyta</taxon>
        <taxon>Tracheophyta</taxon>
        <taxon>Spermatophyta</taxon>
        <taxon>Magnoliopsida</taxon>
        <taxon>eudicotyledons</taxon>
        <taxon>Gunneridae</taxon>
        <taxon>Pentapetalae</taxon>
        <taxon>asterids</taxon>
        <taxon>campanulids</taxon>
        <taxon>Asterales</taxon>
        <taxon>Asteraceae</taxon>
        <taxon>Asteroideae</taxon>
        <taxon>Anthemideae</taxon>
        <taxon>Anthemidinae</taxon>
        <taxon>Tanacetum</taxon>
    </lineage>
</organism>
<keyword evidence="3" id="KW-0548">Nucleotidyltransferase</keyword>
<keyword evidence="3" id="KW-0808">Transferase</keyword>
<feature type="region of interest" description="Disordered" evidence="1">
    <location>
        <begin position="288"/>
        <end position="329"/>
    </location>
</feature>
<reference evidence="3" key="1">
    <citation type="journal article" date="2022" name="Int. J. Mol. Sci.">
        <title>Draft Genome of Tanacetum Coccineum: Genomic Comparison of Closely Related Tanacetum-Family Plants.</title>
        <authorList>
            <person name="Yamashiro T."/>
            <person name="Shiraishi A."/>
            <person name="Nakayama K."/>
            <person name="Satake H."/>
        </authorList>
    </citation>
    <scope>NUCLEOTIDE SEQUENCE</scope>
</reference>
<dbReference type="GO" id="GO:0003964">
    <property type="term" value="F:RNA-directed DNA polymerase activity"/>
    <property type="evidence" value="ECO:0007669"/>
    <property type="project" value="UniProtKB-KW"/>
</dbReference>
<keyword evidence="4" id="KW-1185">Reference proteome</keyword>
<feature type="compositionally biased region" description="Pro residues" evidence="1">
    <location>
        <begin position="455"/>
        <end position="465"/>
    </location>
</feature>
<feature type="domain" description="Integrase catalytic" evidence="2">
    <location>
        <begin position="36"/>
        <end position="127"/>
    </location>
</feature>
<evidence type="ECO:0000313" key="3">
    <source>
        <dbReference type="EMBL" id="GJT21931.1"/>
    </source>
</evidence>
<dbReference type="InterPro" id="IPR036397">
    <property type="entry name" value="RNaseH_sf"/>
</dbReference>
<dbReference type="Proteomes" id="UP001151760">
    <property type="component" value="Unassembled WGS sequence"/>
</dbReference>
<dbReference type="Gene3D" id="3.30.420.10">
    <property type="entry name" value="Ribonuclease H-like superfamily/Ribonuclease H"/>
    <property type="match status" value="1"/>
</dbReference>
<gene>
    <name evidence="3" type="ORF">Tco_0891868</name>
</gene>
<dbReference type="EMBL" id="BQNB010013928">
    <property type="protein sequence ID" value="GJT21931.1"/>
    <property type="molecule type" value="Genomic_DNA"/>
</dbReference>
<reference evidence="3" key="2">
    <citation type="submission" date="2022-01" db="EMBL/GenBank/DDBJ databases">
        <authorList>
            <person name="Yamashiro T."/>
            <person name="Shiraishi A."/>
            <person name="Satake H."/>
            <person name="Nakayama K."/>
        </authorList>
    </citation>
    <scope>NUCLEOTIDE SEQUENCE</scope>
</reference>
<feature type="region of interest" description="Disordered" evidence="1">
    <location>
        <begin position="344"/>
        <end position="465"/>
    </location>
</feature>
<sequence>MDFVTKLPKLSQGYDTIWVIIDRLTKSALFLPMWETDPMEKLARMYLKQRSLQKALGTTLAMSTAYHPETDEQSERAIQTLEDMLRACMINFGNGWVKHLPLVEFSYNNSYHASIKAAPFEALYGRKCRSPVCWAEIREVQLTGPEIVQETTEKIIQIKQRIQAARDRQKSYADLKRKPMEFQVGNRVMLKVSPLKGVVHFGKQGKLNPRYVGPFKVLEKKCYSDEPLAVPLNGIHIEDKLHFMEEPIEIMDREVKLLKQSLINEEPSDVGSPGVVIYGYDGLPMHPVDPPSPDYVSGPKEPAHAPLSPDYVSGPEYPKNFAPSDEEVSIEDQPYVVADSPIALSPGYIADSDPEDESEDGPTYYPADGGDDDDDDSSRDDADNEDEEEASKDDDEEEEEHLAPDNSTAAASPVMDTVPSDKETEPFETDESVDRLLAIPTPPPSPLTSLSSPLPRIPSPPFHVPSPPTTSLLTLRHLWATGTPPSRTPPILPIPLPTSLLPLPLPLPLPSTNRRADVPEAVLSPQKRLCIALGHRFEVGESSSSAVARSTRGFRADYGFFDTLDAEIRRDPNREVGYEITDVWVDPAEAAEEIPPTTFIELSQRVTDFVTTVRQDTYEIYVRLDDAQSDRSLMTGQLNVLRKDRCYHANTALLVEREDRVAREVWAHSMDASHMARSEVMTLRTTVSALQTKNKELWAAYRR</sequence>
<keyword evidence="3" id="KW-0695">RNA-directed DNA polymerase</keyword>
<dbReference type="PANTHER" id="PTHR45835:SF99">
    <property type="entry name" value="CHROMO DOMAIN-CONTAINING PROTEIN-RELATED"/>
    <property type="match status" value="1"/>
</dbReference>
<evidence type="ECO:0000256" key="1">
    <source>
        <dbReference type="SAM" id="MobiDB-lite"/>
    </source>
</evidence>
<dbReference type="PROSITE" id="PS50994">
    <property type="entry name" value="INTEGRASE"/>
    <property type="match status" value="1"/>
</dbReference>